<keyword evidence="2" id="KW-0812">Transmembrane</keyword>
<feature type="region of interest" description="Disordered" evidence="1">
    <location>
        <begin position="332"/>
        <end position="352"/>
    </location>
</feature>
<accession>A0ABX1ATL3</accession>
<sequence>MTQWPGGPNHQHDPWPPPPPPRKSGGKALLAAVISFAVVLVLGGAGLMAWRQLAGGGDAGSDAGEVDASSLEVLRKGRLTEQDVARLDRTALFYASWKATVTQPVMHITQASYTKRADFDRNRPDFVWESGYDYRTKEWQLAWGAGEADAPVSFCDNGRSLLYSYYLKKWSEGTQADTMCAPKRAYRYISDNLSTGGLTAEQADVWVRALRTDYKGLVNPSELKLAEVGGKQYLRLTVDFTPVRRADGLYYGGQLLMWSFKETKLDPQTHPYSYVGSMGTGYHAEYHLDPRTLLPAFSEIEETPAPGRDGRPRADAGFYAWRVRYHLPGRMPELRTSGKPDRPALDWPVGKR</sequence>
<keyword evidence="2" id="KW-1133">Transmembrane helix</keyword>
<reference evidence="3 4" key="1">
    <citation type="submission" date="2020-03" db="EMBL/GenBank/DDBJ databases">
        <title>WGS of actinomycetes isolated from Thailand.</title>
        <authorList>
            <person name="Thawai C."/>
        </authorList>
    </citation>
    <scope>NUCLEOTIDE SEQUENCE [LARGE SCALE GENOMIC DNA]</scope>
    <source>
        <strain evidence="3 4">FMUSA5-5</strain>
    </source>
</reference>
<evidence type="ECO:0008006" key="5">
    <source>
        <dbReference type="Google" id="ProtNLM"/>
    </source>
</evidence>
<organism evidence="3 4">
    <name type="scientific">Nonomuraea composti</name>
    <dbReference type="NCBI Taxonomy" id="2720023"/>
    <lineage>
        <taxon>Bacteria</taxon>
        <taxon>Bacillati</taxon>
        <taxon>Actinomycetota</taxon>
        <taxon>Actinomycetes</taxon>
        <taxon>Streptosporangiales</taxon>
        <taxon>Streptosporangiaceae</taxon>
        <taxon>Nonomuraea</taxon>
    </lineage>
</organism>
<proteinExistence type="predicted"/>
<evidence type="ECO:0000256" key="1">
    <source>
        <dbReference type="SAM" id="MobiDB-lite"/>
    </source>
</evidence>
<keyword evidence="4" id="KW-1185">Reference proteome</keyword>
<keyword evidence="2" id="KW-0472">Membrane</keyword>
<evidence type="ECO:0000313" key="3">
    <source>
        <dbReference type="EMBL" id="NJP88241.1"/>
    </source>
</evidence>
<feature type="transmembrane region" description="Helical" evidence="2">
    <location>
        <begin position="28"/>
        <end position="50"/>
    </location>
</feature>
<protein>
    <recommendedName>
        <fullName evidence="5">DUF3068 domain-containing protein</fullName>
    </recommendedName>
</protein>
<name>A0ABX1ATL3_9ACTN</name>
<comment type="caution">
    <text evidence="3">The sequence shown here is derived from an EMBL/GenBank/DDBJ whole genome shotgun (WGS) entry which is preliminary data.</text>
</comment>
<feature type="compositionally biased region" description="Basic and acidic residues" evidence="1">
    <location>
        <begin position="332"/>
        <end position="344"/>
    </location>
</feature>
<evidence type="ECO:0000313" key="4">
    <source>
        <dbReference type="Proteomes" id="UP000696294"/>
    </source>
</evidence>
<dbReference type="EMBL" id="JAATEP010000001">
    <property type="protein sequence ID" value="NJP88241.1"/>
    <property type="molecule type" value="Genomic_DNA"/>
</dbReference>
<dbReference type="Proteomes" id="UP000696294">
    <property type="component" value="Unassembled WGS sequence"/>
</dbReference>
<evidence type="ECO:0000256" key="2">
    <source>
        <dbReference type="SAM" id="Phobius"/>
    </source>
</evidence>
<gene>
    <name evidence="3" type="ORF">HCN51_02005</name>
</gene>
<feature type="region of interest" description="Disordered" evidence="1">
    <location>
        <begin position="1"/>
        <end position="26"/>
    </location>
</feature>
<dbReference type="RefSeq" id="WP_168006074.1">
    <property type="nucleotide sequence ID" value="NZ_JAATEP010000001.1"/>
</dbReference>